<dbReference type="EMBL" id="JACIFO010000001">
    <property type="protein sequence ID" value="MBB4118137.1"/>
    <property type="molecule type" value="Genomic_DNA"/>
</dbReference>
<dbReference type="InterPro" id="IPR050131">
    <property type="entry name" value="Peptidase_S8_subtilisin-like"/>
</dbReference>
<comment type="similarity">
    <text evidence="1 6">Belongs to the peptidase S8 family.</text>
</comment>
<dbReference type="PIRSF" id="PIRSF037903">
    <property type="entry name" value="Subtilisin_rel_GFO_2223"/>
    <property type="match status" value="1"/>
</dbReference>
<dbReference type="InterPro" id="IPR017317">
    <property type="entry name" value="Pept_S8_subtilisin_bacteroid-2"/>
</dbReference>
<evidence type="ECO:0000256" key="3">
    <source>
        <dbReference type="ARBA" id="ARBA00022729"/>
    </source>
</evidence>
<dbReference type="Proteomes" id="UP000553034">
    <property type="component" value="Unassembled WGS sequence"/>
</dbReference>
<gene>
    <name evidence="9" type="ORF">GGR32_000409</name>
</gene>
<keyword evidence="3" id="KW-0732">Signal</keyword>
<keyword evidence="4 6" id="KW-0378">Hydrolase</keyword>
<dbReference type="PRINTS" id="PR00723">
    <property type="entry name" value="SUBTILISIN"/>
</dbReference>
<dbReference type="PROSITE" id="PS51892">
    <property type="entry name" value="SUBTILASE"/>
    <property type="match status" value="1"/>
</dbReference>
<dbReference type="InterPro" id="IPR036852">
    <property type="entry name" value="Peptidase_S8/S53_dom_sf"/>
</dbReference>
<dbReference type="PROSITE" id="PS00138">
    <property type="entry name" value="SUBTILASE_SER"/>
    <property type="match status" value="1"/>
</dbReference>
<dbReference type="GO" id="GO:0006508">
    <property type="term" value="P:proteolysis"/>
    <property type="evidence" value="ECO:0007669"/>
    <property type="project" value="UniProtKB-KW"/>
</dbReference>
<dbReference type="AlphaFoldDB" id="A0A840ET92"/>
<dbReference type="SUPFAM" id="SSF52743">
    <property type="entry name" value="Subtilisin-like"/>
    <property type="match status" value="1"/>
</dbReference>
<evidence type="ECO:0000256" key="1">
    <source>
        <dbReference type="ARBA" id="ARBA00011073"/>
    </source>
</evidence>
<feature type="domain" description="Peptidase S8/S53" evidence="7">
    <location>
        <begin position="170"/>
        <end position="444"/>
    </location>
</feature>
<sequence length="535" mass="58931">MKLNCIIIFLILGIFPLTAQEHAWVYFNDKPQADTYLANPQSMLSQRALARKNLHQTPIDVRDVPVEESYVTTIKNQTGISVKATSKWLNCVHVIGDINTINALINFNFVDKIVFANKNISPVTSKINKRDYTTITKNVENQEEVYTYGNTQEQVEMLNAHVLHENNYTGENIHIAVIDGGFSGVMNIAAFSELRNQNRLLGGYDFVEKSTNYWLPAGDHGTKVLATMAGNIPNQYVGTAPKASYYLFRTEDGNAETPVEESYWVEAIERADSLGVNVINTSLGYSIYDNSAYSYTPSDMDGQTAFCSKAANIATEKGMLVVVSAGNSGNNSSFPNISAPADANVLTVGAVDSNETYANFSSIGSTADGRIKPDVMAKGVSTAVINANNTIVANNGTSFSAPIIAGAAACLWQANPSKTAEELMQIIKASSSRYNQPDNFYGYGIPDFSLALNNVLNTTKNKTNTSLVYPNPTNNFIQINTSYTFNYKIYNTQGKLIEKRKGVQQKIDVSNFTQGIYILHLEIEKQNFIHKIIKY</sequence>
<evidence type="ECO:0000313" key="9">
    <source>
        <dbReference type="EMBL" id="MBB4118137.1"/>
    </source>
</evidence>
<accession>A0A840ET92</accession>
<dbReference type="Gene3D" id="3.40.50.200">
    <property type="entry name" value="Peptidase S8/S53 domain"/>
    <property type="match status" value="1"/>
</dbReference>
<evidence type="ECO:0000256" key="4">
    <source>
        <dbReference type="ARBA" id="ARBA00022801"/>
    </source>
</evidence>
<dbReference type="PANTHER" id="PTHR43806">
    <property type="entry name" value="PEPTIDASE S8"/>
    <property type="match status" value="1"/>
</dbReference>
<dbReference type="Pfam" id="PF18962">
    <property type="entry name" value="Por_Secre_tail"/>
    <property type="match status" value="1"/>
</dbReference>
<organism evidence="9 10">
    <name type="scientific">Mesonia hippocampi</name>
    <dbReference type="NCBI Taxonomy" id="1628250"/>
    <lineage>
        <taxon>Bacteria</taxon>
        <taxon>Pseudomonadati</taxon>
        <taxon>Bacteroidota</taxon>
        <taxon>Flavobacteriia</taxon>
        <taxon>Flavobacteriales</taxon>
        <taxon>Flavobacteriaceae</taxon>
        <taxon>Mesonia</taxon>
    </lineage>
</organism>
<dbReference type="InterPro" id="IPR026444">
    <property type="entry name" value="Secre_tail"/>
</dbReference>
<dbReference type="Pfam" id="PF00082">
    <property type="entry name" value="Peptidase_S8"/>
    <property type="match status" value="1"/>
</dbReference>
<feature type="domain" description="Secretion system C-terminal sorting" evidence="8">
    <location>
        <begin position="468"/>
        <end position="533"/>
    </location>
</feature>
<feature type="active site" description="Charge relay system" evidence="6">
    <location>
        <position position="220"/>
    </location>
</feature>
<reference evidence="9 10" key="1">
    <citation type="submission" date="2020-08" db="EMBL/GenBank/DDBJ databases">
        <title>Genomic Encyclopedia of Type Strains, Phase IV (KMG-IV): sequencing the most valuable type-strain genomes for metagenomic binning, comparative biology and taxonomic classification.</title>
        <authorList>
            <person name="Goeker M."/>
        </authorList>
    </citation>
    <scope>NUCLEOTIDE SEQUENCE [LARGE SCALE GENOMIC DNA]</scope>
    <source>
        <strain evidence="9 10">DSM 29568</strain>
    </source>
</reference>
<evidence type="ECO:0000313" key="10">
    <source>
        <dbReference type="Proteomes" id="UP000553034"/>
    </source>
</evidence>
<evidence type="ECO:0000259" key="8">
    <source>
        <dbReference type="Pfam" id="PF18962"/>
    </source>
</evidence>
<dbReference type="InterPro" id="IPR000209">
    <property type="entry name" value="Peptidase_S8/S53_dom"/>
</dbReference>
<evidence type="ECO:0000256" key="6">
    <source>
        <dbReference type="PROSITE-ProRule" id="PRU01240"/>
    </source>
</evidence>
<evidence type="ECO:0000256" key="5">
    <source>
        <dbReference type="ARBA" id="ARBA00022825"/>
    </source>
</evidence>
<keyword evidence="2 6" id="KW-0645">Protease</keyword>
<evidence type="ECO:0000259" key="7">
    <source>
        <dbReference type="Pfam" id="PF00082"/>
    </source>
</evidence>
<protein>
    <submittedName>
        <fullName evidence="9">Subtilisin family serine protease</fullName>
    </submittedName>
</protein>
<dbReference type="CDD" id="cd07493">
    <property type="entry name" value="Peptidases_S8_9"/>
    <property type="match status" value="1"/>
</dbReference>
<dbReference type="GO" id="GO:0004252">
    <property type="term" value="F:serine-type endopeptidase activity"/>
    <property type="evidence" value="ECO:0007669"/>
    <property type="project" value="UniProtKB-UniRule"/>
</dbReference>
<dbReference type="RefSeq" id="WP_183475813.1">
    <property type="nucleotide sequence ID" value="NZ_JACIFO010000001.1"/>
</dbReference>
<feature type="active site" description="Charge relay system" evidence="6">
    <location>
        <position position="398"/>
    </location>
</feature>
<dbReference type="PANTHER" id="PTHR43806:SF67">
    <property type="entry name" value="EGF-LIKE DOMAIN-CONTAINING PROTEIN"/>
    <property type="match status" value="1"/>
</dbReference>
<proteinExistence type="inferred from homology"/>
<name>A0A840ET92_9FLAO</name>
<keyword evidence="5 6" id="KW-0720">Serine protease</keyword>
<comment type="caution">
    <text evidence="9">The sequence shown here is derived from an EMBL/GenBank/DDBJ whole genome shotgun (WGS) entry which is preliminary data.</text>
</comment>
<evidence type="ECO:0000256" key="2">
    <source>
        <dbReference type="ARBA" id="ARBA00022670"/>
    </source>
</evidence>
<dbReference type="InterPro" id="IPR023828">
    <property type="entry name" value="Peptidase_S8_Ser-AS"/>
</dbReference>
<feature type="active site" description="Charge relay system" evidence="6">
    <location>
        <position position="179"/>
    </location>
</feature>
<dbReference type="InterPro" id="IPR015500">
    <property type="entry name" value="Peptidase_S8_subtilisin-rel"/>
</dbReference>
<keyword evidence="10" id="KW-1185">Reference proteome</keyword>
<dbReference type="NCBIfam" id="TIGR04183">
    <property type="entry name" value="Por_Secre_tail"/>
    <property type="match status" value="1"/>
</dbReference>